<evidence type="ECO:0000313" key="2">
    <source>
        <dbReference type="Proteomes" id="UP000032803"/>
    </source>
</evidence>
<reference evidence="2" key="1">
    <citation type="submission" date="2014-09" db="EMBL/GenBank/DDBJ databases">
        <authorList>
            <person name="Gomez-Valero L."/>
        </authorList>
    </citation>
    <scope>NUCLEOTIDE SEQUENCE [LARGE SCALE GENOMIC DNA]</scope>
    <source>
        <strain evidence="2">ATCC35250</strain>
    </source>
</reference>
<gene>
    <name evidence="1" type="ORF">LHA_0247</name>
</gene>
<name>A0A0A8URF0_LEGHA</name>
<dbReference type="AlphaFoldDB" id="A0A0A8URF0"/>
<dbReference type="KEGG" id="lha:LHA_0247"/>
<accession>A0A0A8URF0</accession>
<sequence length="300" mass="34628">MNGKTMFFAIDAIKEGEIARFLMYLKSLGDSTATYHFSDEIDAHYFRVSTKFVLEKVLPIFQETVSQQTKLNNRRSWAANTLENMAMELIAALFDFKIYFTNEKKFRRYSLQEQNSLLSVIDILKSSIIKQVLGKNTARSVMEYSQLLYRHCVYLRMDKQEDKIRNLIKGLNKYCNSIRSSRLCFLPQAVNPGYPSTKALARAASHLQILSKSQLGLPDEIQALIAAFRANYKRGCCHFGVGGELLYPSNGSPKEHATIENDERRVFNFFKSLSGHGYEKKKTEFLEYQVEESTKWQKSR</sequence>
<dbReference type="EMBL" id="LN681225">
    <property type="protein sequence ID" value="CEK09359.1"/>
    <property type="molecule type" value="Genomic_DNA"/>
</dbReference>
<dbReference type="HOGENOM" id="CLU_926853_0_0_6"/>
<protein>
    <submittedName>
        <fullName evidence="1">Uncharacterized protein</fullName>
    </submittedName>
</protein>
<dbReference type="STRING" id="449.LHA_0247"/>
<dbReference type="Proteomes" id="UP000032803">
    <property type="component" value="Chromosome I"/>
</dbReference>
<organism evidence="1 2">
    <name type="scientific">Legionella hackeliae</name>
    <dbReference type="NCBI Taxonomy" id="449"/>
    <lineage>
        <taxon>Bacteria</taxon>
        <taxon>Pseudomonadati</taxon>
        <taxon>Pseudomonadota</taxon>
        <taxon>Gammaproteobacteria</taxon>
        <taxon>Legionellales</taxon>
        <taxon>Legionellaceae</taxon>
        <taxon>Legionella</taxon>
    </lineage>
</organism>
<evidence type="ECO:0000313" key="1">
    <source>
        <dbReference type="EMBL" id="CEK09359.1"/>
    </source>
</evidence>
<keyword evidence="2" id="KW-1185">Reference proteome</keyword>
<proteinExistence type="predicted"/>
<dbReference type="PATRIC" id="fig|449.7.peg.951"/>